<feature type="transmembrane region" description="Helical" evidence="1">
    <location>
        <begin position="226"/>
        <end position="247"/>
    </location>
</feature>
<dbReference type="Proteomes" id="UP000315525">
    <property type="component" value="Unassembled WGS sequence"/>
</dbReference>
<keyword evidence="1" id="KW-1133">Transmembrane helix</keyword>
<keyword evidence="1" id="KW-0472">Membrane</keyword>
<dbReference type="AlphaFoldDB" id="A0A523URA4"/>
<organism evidence="2 3">
    <name type="scientific">candidate division TA06 bacterium</name>
    <dbReference type="NCBI Taxonomy" id="2250710"/>
    <lineage>
        <taxon>Bacteria</taxon>
        <taxon>Bacteria division TA06</taxon>
    </lineage>
</organism>
<comment type="caution">
    <text evidence="2">The sequence shown here is derived from an EMBL/GenBank/DDBJ whole genome shotgun (WGS) entry which is preliminary data.</text>
</comment>
<dbReference type="EMBL" id="SOJN01000100">
    <property type="protein sequence ID" value="TET44995.1"/>
    <property type="molecule type" value="Genomic_DNA"/>
</dbReference>
<evidence type="ECO:0000313" key="3">
    <source>
        <dbReference type="Proteomes" id="UP000315525"/>
    </source>
</evidence>
<keyword evidence="1" id="KW-0812">Transmembrane</keyword>
<sequence length="251" mass="27688">MDTECIQCGAKISPDKDDRFYSCPFCRSTLYIQEGRSLQHYYVPLKVVKKDLMSILSAWLAGNELHEDVTIVSTSLIYFPFWYFQFGGSENHLTPANSSEVEEINRIELPLVDLLPFSAKELGQSNLVEAQFLHDVSLEKVVTATNTSPDRLVSSSLIHLPLWTVAYTYGTDPAIYTVVVEGTGGAVYANVIPAAPLKQLRAAYLSLGYGSLALFIVAGLASPNVWWRIGSFAVLVPIVFLVGKVVVDKYG</sequence>
<reference evidence="2 3" key="1">
    <citation type="submission" date="2019-03" db="EMBL/GenBank/DDBJ databases">
        <title>Metabolic potential of uncultured bacteria and archaea associated with petroleum seepage in deep-sea sediments.</title>
        <authorList>
            <person name="Dong X."/>
            <person name="Hubert C."/>
        </authorList>
    </citation>
    <scope>NUCLEOTIDE SEQUENCE [LARGE SCALE GENOMIC DNA]</scope>
    <source>
        <strain evidence="2">E44_bin18</strain>
    </source>
</reference>
<protein>
    <submittedName>
        <fullName evidence="2">Uncharacterized protein</fullName>
    </submittedName>
</protein>
<accession>A0A523URA4</accession>
<evidence type="ECO:0000256" key="1">
    <source>
        <dbReference type="SAM" id="Phobius"/>
    </source>
</evidence>
<feature type="transmembrane region" description="Helical" evidence="1">
    <location>
        <begin position="202"/>
        <end position="220"/>
    </location>
</feature>
<proteinExistence type="predicted"/>
<name>A0A523URA4_UNCT6</name>
<gene>
    <name evidence="2" type="ORF">E3J62_08825</name>
</gene>
<evidence type="ECO:0000313" key="2">
    <source>
        <dbReference type="EMBL" id="TET44995.1"/>
    </source>
</evidence>